<sequence length="404" mass="40829">MKPRGSLWLSALLLGSAIAQGQAPAASNSASARNSTVSGQPSGAATLRTTIQLPPLYSCDFSTWTYTAPAGPKYLGFYVSGTTSWIETYSLPTVYDDRTNGTFTWKCDLPAGLSVAAMFYVVQNGASGTNGAQASTPDALINAGSGGLSCLGTNDAGSQAKILSLASSLDPSFFATSSGPQASSGSDAGSGHSDTNIGAIVGGVVGGALGIALLGALLIYLKRKHDNAAWNGGDGLSVYSGRSEKVGSTYPSHFGGAPMSLGPAGHAPPSESLAAPPPGTYYAADANGNVHLMMGYPSSADPETPIAPPSERTLASPISKPTAPPGTLPEPMDDSEEVLSQVSPASRGADQLSVAPSTLMRAASPAVAPQFQPAAERTGVLGLGAQGLDDPSSFSPQRQTHRVL</sequence>
<keyword evidence="5" id="KW-1185">Reference proteome</keyword>
<gene>
    <name evidence="4" type="ORF">BMF94_6220</name>
</gene>
<name>A0A2S5B201_9BASI</name>
<evidence type="ECO:0000313" key="4">
    <source>
        <dbReference type="EMBL" id="POY70808.1"/>
    </source>
</evidence>
<dbReference type="AlphaFoldDB" id="A0A2S5B201"/>
<evidence type="ECO:0000313" key="5">
    <source>
        <dbReference type="Proteomes" id="UP000237144"/>
    </source>
</evidence>
<keyword evidence="3" id="KW-0732">Signal</keyword>
<evidence type="ECO:0000256" key="2">
    <source>
        <dbReference type="SAM" id="Phobius"/>
    </source>
</evidence>
<feature type="region of interest" description="Disordered" evidence="1">
    <location>
        <begin position="382"/>
        <end position="404"/>
    </location>
</feature>
<feature type="chain" id="PRO_5015695571" evidence="3">
    <location>
        <begin position="22"/>
        <end position="404"/>
    </location>
</feature>
<keyword evidence="2" id="KW-1133">Transmembrane helix</keyword>
<dbReference type="STRING" id="741276.A0A2S5B201"/>
<comment type="caution">
    <text evidence="4">The sequence shown here is derived from an EMBL/GenBank/DDBJ whole genome shotgun (WGS) entry which is preliminary data.</text>
</comment>
<feature type="transmembrane region" description="Helical" evidence="2">
    <location>
        <begin position="197"/>
        <end position="221"/>
    </location>
</feature>
<feature type="region of interest" description="Disordered" evidence="1">
    <location>
        <begin position="294"/>
        <end position="351"/>
    </location>
</feature>
<reference evidence="4 5" key="1">
    <citation type="journal article" date="2018" name="Front. Microbiol.">
        <title>Prospects for Fungal Bioremediation of Acidic Radioactive Waste Sites: Characterization and Genome Sequence of Rhodotorula taiwanensis MD1149.</title>
        <authorList>
            <person name="Tkavc R."/>
            <person name="Matrosova V.Y."/>
            <person name="Grichenko O.E."/>
            <person name="Gostincar C."/>
            <person name="Volpe R.P."/>
            <person name="Klimenkova P."/>
            <person name="Gaidamakova E.K."/>
            <person name="Zhou C.E."/>
            <person name="Stewart B.J."/>
            <person name="Lyman M.G."/>
            <person name="Malfatti S.A."/>
            <person name="Rubinfeld B."/>
            <person name="Courtot M."/>
            <person name="Singh J."/>
            <person name="Dalgard C.L."/>
            <person name="Hamilton T."/>
            <person name="Frey K.G."/>
            <person name="Gunde-Cimerman N."/>
            <person name="Dugan L."/>
            <person name="Daly M.J."/>
        </authorList>
    </citation>
    <scope>NUCLEOTIDE SEQUENCE [LARGE SCALE GENOMIC DNA]</scope>
    <source>
        <strain evidence="4 5">MD1149</strain>
    </source>
</reference>
<dbReference type="EMBL" id="PJQD01000097">
    <property type="protein sequence ID" value="POY70808.1"/>
    <property type="molecule type" value="Genomic_DNA"/>
</dbReference>
<evidence type="ECO:0000256" key="3">
    <source>
        <dbReference type="SAM" id="SignalP"/>
    </source>
</evidence>
<proteinExistence type="predicted"/>
<protein>
    <submittedName>
        <fullName evidence="4">Uncharacterized protein</fullName>
    </submittedName>
</protein>
<feature type="signal peptide" evidence="3">
    <location>
        <begin position="1"/>
        <end position="21"/>
    </location>
</feature>
<keyword evidence="2" id="KW-0472">Membrane</keyword>
<keyword evidence="2" id="KW-0812">Transmembrane</keyword>
<dbReference type="OrthoDB" id="2528206at2759"/>
<organism evidence="4 5">
    <name type="scientific">Rhodotorula taiwanensis</name>
    <dbReference type="NCBI Taxonomy" id="741276"/>
    <lineage>
        <taxon>Eukaryota</taxon>
        <taxon>Fungi</taxon>
        <taxon>Dikarya</taxon>
        <taxon>Basidiomycota</taxon>
        <taxon>Pucciniomycotina</taxon>
        <taxon>Microbotryomycetes</taxon>
        <taxon>Sporidiobolales</taxon>
        <taxon>Sporidiobolaceae</taxon>
        <taxon>Rhodotorula</taxon>
    </lineage>
</organism>
<dbReference type="Proteomes" id="UP000237144">
    <property type="component" value="Unassembled WGS sequence"/>
</dbReference>
<evidence type="ECO:0000256" key="1">
    <source>
        <dbReference type="SAM" id="MobiDB-lite"/>
    </source>
</evidence>
<accession>A0A2S5B201</accession>